<dbReference type="InterPro" id="IPR000073">
    <property type="entry name" value="AB_hydrolase_1"/>
</dbReference>
<name>A0A369K7G9_HYPMA</name>
<dbReference type="AlphaFoldDB" id="A0A369K7G9"/>
<evidence type="ECO:0000313" key="2">
    <source>
        <dbReference type="EMBL" id="RDB30559.1"/>
    </source>
</evidence>
<comment type="caution">
    <text evidence="2">The sequence shown here is derived from an EMBL/GenBank/DDBJ whole genome shotgun (WGS) entry which is preliminary data.</text>
</comment>
<protein>
    <recommendedName>
        <fullName evidence="1">AB hydrolase-1 domain-containing protein</fullName>
    </recommendedName>
</protein>
<dbReference type="InterPro" id="IPR050266">
    <property type="entry name" value="AB_hydrolase_sf"/>
</dbReference>
<dbReference type="STRING" id="39966.A0A369K7G9"/>
<dbReference type="EMBL" id="LUEZ02000005">
    <property type="protein sequence ID" value="RDB30559.1"/>
    <property type="molecule type" value="Genomic_DNA"/>
</dbReference>
<organism evidence="2 3">
    <name type="scientific">Hypsizygus marmoreus</name>
    <name type="common">White beech mushroom</name>
    <name type="synonym">Agaricus marmoreus</name>
    <dbReference type="NCBI Taxonomy" id="39966"/>
    <lineage>
        <taxon>Eukaryota</taxon>
        <taxon>Fungi</taxon>
        <taxon>Dikarya</taxon>
        <taxon>Basidiomycota</taxon>
        <taxon>Agaricomycotina</taxon>
        <taxon>Agaricomycetes</taxon>
        <taxon>Agaricomycetidae</taxon>
        <taxon>Agaricales</taxon>
        <taxon>Tricholomatineae</taxon>
        <taxon>Lyophyllaceae</taxon>
        <taxon>Hypsizygus</taxon>
    </lineage>
</organism>
<evidence type="ECO:0000259" key="1">
    <source>
        <dbReference type="Pfam" id="PF00561"/>
    </source>
</evidence>
<accession>A0A369K7G9</accession>
<sequence length="360" mass="39513">MPHVPLNTPTGPIEMYYSIATPTSHSSTTIAAHLPCILFLHSGYAAQEIFENQFSDPRLRKHFNLIAVDMRAYGLTKGLVGKQDYSPADSADDIYRFLKALQLPPVHIFGLAIGCCIALDLASNHPELVLTMTLCSPLPATEPEDIAEGRLEVYRLWVEAFNHDGHGPPVDGDHGVLGDLIHGAQQLCFNNEGNRLTDAMSRNALLQAMKNRAGSPLKLTESYHASVGWFLNRRPIPIPCLARIQSSIQLIHCADDIAYPLRHAQELAGQLRQAGLTKVDLCQVPGPHYGNVVNPQAINPILFSHALSASTSSNKNTEGSSPPAPEYQHHARECVKLVTPFTKKLAKYGYDPHEHESDSD</sequence>
<dbReference type="Proteomes" id="UP000076154">
    <property type="component" value="Unassembled WGS sequence"/>
</dbReference>
<dbReference type="InterPro" id="IPR029058">
    <property type="entry name" value="AB_hydrolase_fold"/>
</dbReference>
<dbReference type="PANTHER" id="PTHR43798:SF33">
    <property type="entry name" value="HYDROLASE, PUTATIVE (AFU_ORTHOLOGUE AFUA_2G14860)-RELATED"/>
    <property type="match status" value="1"/>
</dbReference>
<evidence type="ECO:0000313" key="3">
    <source>
        <dbReference type="Proteomes" id="UP000076154"/>
    </source>
</evidence>
<dbReference type="Pfam" id="PF00561">
    <property type="entry name" value="Abhydrolase_1"/>
    <property type="match status" value="1"/>
</dbReference>
<reference evidence="2" key="1">
    <citation type="submission" date="2018-04" db="EMBL/GenBank/DDBJ databases">
        <title>Whole genome sequencing of Hypsizygus marmoreus.</title>
        <authorList>
            <person name="Choi I.-G."/>
            <person name="Min B."/>
            <person name="Kim J.-G."/>
            <person name="Kim S."/>
            <person name="Oh Y.-L."/>
            <person name="Kong W.-S."/>
            <person name="Park H."/>
            <person name="Jeong J."/>
            <person name="Song E.-S."/>
        </authorList>
    </citation>
    <scope>NUCLEOTIDE SEQUENCE [LARGE SCALE GENOMIC DNA]</scope>
    <source>
        <strain evidence="2">51987-8</strain>
    </source>
</reference>
<dbReference type="GO" id="GO:0016020">
    <property type="term" value="C:membrane"/>
    <property type="evidence" value="ECO:0007669"/>
    <property type="project" value="TreeGrafter"/>
</dbReference>
<gene>
    <name evidence="2" type="ORF">Hypma_007231</name>
</gene>
<dbReference type="InParanoid" id="A0A369K7G9"/>
<proteinExistence type="predicted"/>
<dbReference type="Gene3D" id="3.40.50.1820">
    <property type="entry name" value="alpha/beta hydrolase"/>
    <property type="match status" value="1"/>
</dbReference>
<feature type="domain" description="AB hydrolase-1" evidence="1">
    <location>
        <begin position="36"/>
        <end position="161"/>
    </location>
</feature>
<dbReference type="OrthoDB" id="19657at2759"/>
<dbReference type="PANTHER" id="PTHR43798">
    <property type="entry name" value="MONOACYLGLYCEROL LIPASE"/>
    <property type="match status" value="1"/>
</dbReference>
<keyword evidence="3" id="KW-1185">Reference proteome</keyword>
<dbReference type="SUPFAM" id="SSF53474">
    <property type="entry name" value="alpha/beta-Hydrolases"/>
    <property type="match status" value="1"/>
</dbReference>